<protein>
    <recommendedName>
        <fullName evidence="4">Type III secretion effector protein</fullName>
    </recommendedName>
</protein>
<proteinExistence type="predicted"/>
<evidence type="ECO:0000313" key="3">
    <source>
        <dbReference type="Proteomes" id="UP000291130"/>
    </source>
</evidence>
<feature type="compositionally biased region" description="Acidic residues" evidence="1">
    <location>
        <begin position="249"/>
        <end position="259"/>
    </location>
</feature>
<dbReference type="RefSeq" id="WP_130265566.1">
    <property type="nucleotide sequence ID" value="NZ_CP035952.1"/>
</dbReference>
<reference evidence="2 3" key="1">
    <citation type="submission" date="2019-02" db="EMBL/GenBank/DDBJ databases">
        <title>Complete genome sequence of Pseudomonas sp. SNU WT1 isolated from rainbow trout.</title>
        <authorList>
            <person name="Oh W.T."/>
            <person name="Park S.C."/>
        </authorList>
    </citation>
    <scope>NUCLEOTIDE SEQUENCE [LARGE SCALE GENOMIC DNA]</scope>
    <source>
        <strain evidence="2 3">SNU WT1</strain>
    </source>
</reference>
<evidence type="ECO:0000256" key="1">
    <source>
        <dbReference type="SAM" id="MobiDB-lite"/>
    </source>
</evidence>
<feature type="compositionally biased region" description="Basic and acidic residues" evidence="1">
    <location>
        <begin position="232"/>
        <end position="241"/>
    </location>
</feature>
<dbReference type="AlphaFoldDB" id="A0A411MLR3"/>
<feature type="region of interest" description="Disordered" evidence="1">
    <location>
        <begin position="56"/>
        <end position="78"/>
    </location>
</feature>
<keyword evidence="3" id="KW-1185">Reference proteome</keyword>
<feature type="compositionally biased region" description="Polar residues" evidence="1">
    <location>
        <begin position="56"/>
        <end position="68"/>
    </location>
</feature>
<dbReference type="KEGG" id="ptk:EXN22_19250"/>
<feature type="region of interest" description="Disordered" evidence="1">
    <location>
        <begin position="232"/>
        <end position="259"/>
    </location>
</feature>
<organism evidence="2 3">
    <name type="scientific">Pseudomonas tructae</name>
    <dbReference type="NCBI Taxonomy" id="2518644"/>
    <lineage>
        <taxon>Bacteria</taxon>
        <taxon>Pseudomonadati</taxon>
        <taxon>Pseudomonadota</taxon>
        <taxon>Gammaproteobacteria</taxon>
        <taxon>Pseudomonadales</taxon>
        <taxon>Pseudomonadaceae</taxon>
        <taxon>Pseudomonas</taxon>
    </lineage>
</organism>
<accession>A0A411MLR3</accession>
<dbReference type="OrthoDB" id="6875571at2"/>
<dbReference type="EMBL" id="CP035952">
    <property type="protein sequence ID" value="QBF27721.1"/>
    <property type="molecule type" value="Genomic_DNA"/>
</dbReference>
<dbReference type="Proteomes" id="UP000291130">
    <property type="component" value="Chromosome"/>
</dbReference>
<evidence type="ECO:0000313" key="2">
    <source>
        <dbReference type="EMBL" id="QBF27721.1"/>
    </source>
</evidence>
<evidence type="ECO:0008006" key="4">
    <source>
        <dbReference type="Google" id="ProtNLM"/>
    </source>
</evidence>
<sequence length="259" mass="27373">MERLINTDYRRPLDVLDYDEACLDECVAQVEPLQLTEGLLQSLSVLMVQAPLSLTPGQQTDVKSQSGARPNAEGRLPHRQSGTLDAVVQPALAMGQPVLAARAEAPNAVPELPVEHVSAPMAVLVGTRGEPGLNLQAPLVAPLPAALPVSVPVSTPVPVALPPPMPAPMTLAPASKPGEGLQVPFNNGRVSGMLQVTLAEGHQGLLVTPGHPALLEPLRESFARLDHQAWRLAEEGGEHPQGESQAHPDEDDDDVESCR</sequence>
<name>A0A411MLR3_9PSED</name>
<gene>
    <name evidence="2" type="ORF">EXN22_19250</name>
</gene>